<accession>A0A6A6C9G2</accession>
<dbReference type="GeneID" id="54561130"/>
<evidence type="ECO:0000256" key="1">
    <source>
        <dbReference type="SAM" id="MobiDB-lite"/>
    </source>
</evidence>
<feature type="compositionally biased region" description="Low complexity" evidence="1">
    <location>
        <begin position="62"/>
        <end position="87"/>
    </location>
</feature>
<feature type="compositionally biased region" description="Acidic residues" evidence="1">
    <location>
        <begin position="191"/>
        <end position="203"/>
    </location>
</feature>
<keyword evidence="3" id="KW-1185">Reference proteome</keyword>
<feature type="region of interest" description="Disordered" evidence="1">
    <location>
        <begin position="1"/>
        <end position="102"/>
    </location>
</feature>
<gene>
    <name evidence="2" type="ORF">M409DRAFT_25853</name>
</gene>
<dbReference type="RefSeq" id="XP_033664554.1">
    <property type="nucleotide sequence ID" value="XM_033807858.1"/>
</dbReference>
<dbReference type="AlphaFoldDB" id="A0A6A6C9G2"/>
<name>A0A6A6C9G2_ZASCE</name>
<dbReference type="Proteomes" id="UP000799537">
    <property type="component" value="Unassembled WGS sequence"/>
</dbReference>
<feature type="compositionally biased region" description="Acidic residues" evidence="1">
    <location>
        <begin position="226"/>
        <end position="238"/>
    </location>
</feature>
<organism evidence="2 3">
    <name type="scientific">Zasmidium cellare ATCC 36951</name>
    <dbReference type="NCBI Taxonomy" id="1080233"/>
    <lineage>
        <taxon>Eukaryota</taxon>
        <taxon>Fungi</taxon>
        <taxon>Dikarya</taxon>
        <taxon>Ascomycota</taxon>
        <taxon>Pezizomycotina</taxon>
        <taxon>Dothideomycetes</taxon>
        <taxon>Dothideomycetidae</taxon>
        <taxon>Mycosphaerellales</taxon>
        <taxon>Mycosphaerellaceae</taxon>
        <taxon>Zasmidium</taxon>
    </lineage>
</organism>
<evidence type="ECO:0000313" key="2">
    <source>
        <dbReference type="EMBL" id="KAF2163665.1"/>
    </source>
</evidence>
<feature type="compositionally biased region" description="Polar residues" evidence="1">
    <location>
        <begin position="21"/>
        <end position="61"/>
    </location>
</feature>
<dbReference type="EMBL" id="ML993607">
    <property type="protein sequence ID" value="KAF2163665.1"/>
    <property type="molecule type" value="Genomic_DNA"/>
</dbReference>
<feature type="region of interest" description="Disordered" evidence="1">
    <location>
        <begin position="173"/>
        <end position="247"/>
    </location>
</feature>
<evidence type="ECO:0000313" key="3">
    <source>
        <dbReference type="Proteomes" id="UP000799537"/>
    </source>
</evidence>
<sequence length="247" mass="26382">MSPTSKKRSFSASFAPPLQPPATTRKSVDSMASSQNGGSNDGANAPNMQQGSANQGNATQPTTANAGQNQGTAATQAPTTTTTTAPAAPAPPPAPVLTVAPAPAAQASLRGTRWYEDEDWWVAERFCEEPRMPWVEMEPLFNAHFQTRPVRIGNQIVQRGQRSKDALRQRWRNARKPLQGRLDAQRGVGDDLGEESEGEGEHEDDQRLAQILLDVVESVKSRKEDSDDDDGPGGDDDLPGGGDAIAA</sequence>
<proteinExistence type="predicted"/>
<protein>
    <submittedName>
        <fullName evidence="2">Uncharacterized protein</fullName>
    </submittedName>
</protein>
<reference evidence="2" key="1">
    <citation type="journal article" date="2020" name="Stud. Mycol.">
        <title>101 Dothideomycetes genomes: a test case for predicting lifestyles and emergence of pathogens.</title>
        <authorList>
            <person name="Haridas S."/>
            <person name="Albert R."/>
            <person name="Binder M."/>
            <person name="Bloem J."/>
            <person name="Labutti K."/>
            <person name="Salamov A."/>
            <person name="Andreopoulos B."/>
            <person name="Baker S."/>
            <person name="Barry K."/>
            <person name="Bills G."/>
            <person name="Bluhm B."/>
            <person name="Cannon C."/>
            <person name="Castanera R."/>
            <person name="Culley D."/>
            <person name="Daum C."/>
            <person name="Ezra D."/>
            <person name="Gonzalez J."/>
            <person name="Henrissat B."/>
            <person name="Kuo A."/>
            <person name="Liang C."/>
            <person name="Lipzen A."/>
            <person name="Lutzoni F."/>
            <person name="Magnuson J."/>
            <person name="Mondo S."/>
            <person name="Nolan M."/>
            <person name="Ohm R."/>
            <person name="Pangilinan J."/>
            <person name="Park H.-J."/>
            <person name="Ramirez L."/>
            <person name="Alfaro M."/>
            <person name="Sun H."/>
            <person name="Tritt A."/>
            <person name="Yoshinaga Y."/>
            <person name="Zwiers L.-H."/>
            <person name="Turgeon B."/>
            <person name="Goodwin S."/>
            <person name="Spatafora J."/>
            <person name="Crous P."/>
            <person name="Grigoriev I."/>
        </authorList>
    </citation>
    <scope>NUCLEOTIDE SEQUENCE</scope>
    <source>
        <strain evidence="2">ATCC 36951</strain>
    </source>
</reference>